<sequence length="154" mass="15843">MPWKRSVGTAIAITTAGVAFWVGSEFQKAAYLDQCLDLGGGQNPGDHPICVVEKAAAPLHLGEIVIAAQGVVGGEMREDPDGQWLVELRLAPDVAAALAAFSKASVGGTLDIRVDGILVRSVNIAEGIVGDRFVLALARDKAGSLAQGLGLDGL</sequence>
<name>A0A1Y5TXU5_9RHOB</name>
<dbReference type="RefSeq" id="WP_085797817.1">
    <property type="nucleotide sequence ID" value="NZ_FWFO01000005.1"/>
</dbReference>
<organism evidence="1 2">
    <name type="scientific">Falsiruegeria litorea R37</name>
    <dbReference type="NCBI Taxonomy" id="1200284"/>
    <lineage>
        <taxon>Bacteria</taxon>
        <taxon>Pseudomonadati</taxon>
        <taxon>Pseudomonadota</taxon>
        <taxon>Alphaproteobacteria</taxon>
        <taxon>Rhodobacterales</taxon>
        <taxon>Roseobacteraceae</taxon>
        <taxon>Falsiruegeria</taxon>
    </lineage>
</organism>
<dbReference type="EMBL" id="FWFO01000005">
    <property type="protein sequence ID" value="SLN70608.1"/>
    <property type="molecule type" value="Genomic_DNA"/>
</dbReference>
<dbReference type="Proteomes" id="UP000193077">
    <property type="component" value="Unassembled WGS sequence"/>
</dbReference>
<dbReference type="AlphaFoldDB" id="A0A1Y5TXU5"/>
<keyword evidence="2" id="KW-1185">Reference proteome</keyword>
<evidence type="ECO:0000313" key="1">
    <source>
        <dbReference type="EMBL" id="SLN70608.1"/>
    </source>
</evidence>
<dbReference type="OrthoDB" id="7709475at2"/>
<proteinExistence type="predicted"/>
<accession>A0A1Y5TXU5</accession>
<protein>
    <submittedName>
        <fullName evidence="1">Uncharacterized protein</fullName>
    </submittedName>
</protein>
<gene>
    <name evidence="1" type="ORF">TRL7639_04181</name>
</gene>
<reference evidence="1 2" key="1">
    <citation type="submission" date="2017-03" db="EMBL/GenBank/DDBJ databases">
        <authorList>
            <person name="Afonso C.L."/>
            <person name="Miller P.J."/>
            <person name="Scott M.A."/>
            <person name="Spackman E."/>
            <person name="Goraichik I."/>
            <person name="Dimitrov K.M."/>
            <person name="Suarez D.L."/>
            <person name="Swayne D.E."/>
        </authorList>
    </citation>
    <scope>NUCLEOTIDE SEQUENCE [LARGE SCALE GENOMIC DNA]</scope>
    <source>
        <strain evidence="1 2">CECT 7639</strain>
    </source>
</reference>
<evidence type="ECO:0000313" key="2">
    <source>
        <dbReference type="Proteomes" id="UP000193077"/>
    </source>
</evidence>